<name>A0A437M9T4_9SPHN</name>
<comment type="similarity">
    <text evidence="1">Belongs to the ATP-dependent AMP-binding enzyme family.</text>
</comment>
<feature type="domain" description="AMP-binding enzyme C-terminal" evidence="6">
    <location>
        <begin position="426"/>
        <end position="502"/>
    </location>
</feature>
<dbReference type="OrthoDB" id="9803968at2"/>
<keyword evidence="4" id="KW-0067">ATP-binding</keyword>
<evidence type="ECO:0000313" key="7">
    <source>
        <dbReference type="EMBL" id="RVT94304.1"/>
    </source>
</evidence>
<evidence type="ECO:0000256" key="2">
    <source>
        <dbReference type="ARBA" id="ARBA00022598"/>
    </source>
</evidence>
<dbReference type="FunFam" id="3.30.300.30:FF:000005">
    <property type="entry name" value="Acyl-coenzyme A synthetase ACSM5, mitochondrial"/>
    <property type="match status" value="1"/>
</dbReference>
<dbReference type="GO" id="GO:0006633">
    <property type="term" value="P:fatty acid biosynthetic process"/>
    <property type="evidence" value="ECO:0007669"/>
    <property type="project" value="TreeGrafter"/>
</dbReference>
<dbReference type="GO" id="GO:0004321">
    <property type="term" value="F:fatty-acyl-CoA synthase activity"/>
    <property type="evidence" value="ECO:0007669"/>
    <property type="project" value="TreeGrafter"/>
</dbReference>
<dbReference type="Proteomes" id="UP000282971">
    <property type="component" value="Unassembled WGS sequence"/>
</dbReference>
<dbReference type="Gene3D" id="3.40.50.12780">
    <property type="entry name" value="N-terminal domain of ligase-like"/>
    <property type="match status" value="1"/>
</dbReference>
<evidence type="ECO:0000259" key="6">
    <source>
        <dbReference type="Pfam" id="PF13193"/>
    </source>
</evidence>
<dbReference type="GO" id="GO:0005524">
    <property type="term" value="F:ATP binding"/>
    <property type="evidence" value="ECO:0007669"/>
    <property type="project" value="UniProtKB-KW"/>
</dbReference>
<organism evidence="7 8">
    <name type="scientific">Sphingomonas crocodyli</name>
    <dbReference type="NCBI Taxonomy" id="1979270"/>
    <lineage>
        <taxon>Bacteria</taxon>
        <taxon>Pseudomonadati</taxon>
        <taxon>Pseudomonadota</taxon>
        <taxon>Alphaproteobacteria</taxon>
        <taxon>Sphingomonadales</taxon>
        <taxon>Sphingomonadaceae</taxon>
        <taxon>Sphingomonas</taxon>
    </lineage>
</organism>
<dbReference type="GO" id="GO:0006637">
    <property type="term" value="P:acyl-CoA metabolic process"/>
    <property type="evidence" value="ECO:0007669"/>
    <property type="project" value="TreeGrafter"/>
</dbReference>
<evidence type="ECO:0000256" key="3">
    <source>
        <dbReference type="ARBA" id="ARBA00022741"/>
    </source>
</evidence>
<dbReference type="InterPro" id="IPR045851">
    <property type="entry name" value="AMP-bd_C_sf"/>
</dbReference>
<evidence type="ECO:0000256" key="4">
    <source>
        <dbReference type="ARBA" id="ARBA00022840"/>
    </source>
</evidence>
<keyword evidence="2" id="KW-0436">Ligase</keyword>
<protein>
    <submittedName>
        <fullName evidence="7">Acyl-CoA synthetase</fullName>
    </submittedName>
</protein>
<evidence type="ECO:0000256" key="1">
    <source>
        <dbReference type="ARBA" id="ARBA00006432"/>
    </source>
</evidence>
<dbReference type="EMBL" id="SACN01000001">
    <property type="protein sequence ID" value="RVT94304.1"/>
    <property type="molecule type" value="Genomic_DNA"/>
</dbReference>
<dbReference type="PANTHER" id="PTHR43605:SF10">
    <property type="entry name" value="ACYL-COA SYNTHETASE MEDIUM CHAIN FAMILY MEMBER 3"/>
    <property type="match status" value="1"/>
</dbReference>
<dbReference type="Pfam" id="PF00501">
    <property type="entry name" value="AMP-binding"/>
    <property type="match status" value="1"/>
</dbReference>
<gene>
    <name evidence="7" type="ORF">EOD43_10785</name>
</gene>
<accession>A0A437M9T4</accession>
<sequence length="520" mass="56534">MSLYPPSFNFGGDVVDHLARTVDGPALIWANAAGEEQRFSFSDMARLTAKLAASLAKLGVAKGDRVIIMLPRIPEWQIAMVACFKLGAIPIPCIEMLTAKDIAYRVARAEAKVAIARAEQVDKFAGLDIPIRISVGAAADWLAFDALIDAGDPGFEPVRMEAEDPAILYFTSGSTGQPKGVLHAARATYVWRQSAIDWLDLRRDDMIWATADTGWSMAGTAILVGPWSVGACAFFYDGPFDAAERLRLLSRYGVTVYCAPATELLRVVDQDMAAHDLSRLRRTTSAGESLSPVIVDRWQRATGHPIAEGYGQTETLISICYPPDLLYRRGSAGKAMAYNDVRIVAGGRELPRGEIGDIAIRAPNPQIMLGYWKDPERTADCYADGPDGRWFVTGDRGSQDEDGFIYHQGRTDDVINSSGYRIGPSEIEDVLLTHPAVAEAAVVGGPDEERGEIVVAFVVARGDAGEALAGELQAFVRAGTAPYKYPRSVRFVGELPKTLTGKIQRNVLREQLVREKGEGK</sequence>
<dbReference type="InterPro" id="IPR000873">
    <property type="entry name" value="AMP-dep_synth/lig_dom"/>
</dbReference>
<dbReference type="SUPFAM" id="SSF56801">
    <property type="entry name" value="Acetyl-CoA synthetase-like"/>
    <property type="match status" value="1"/>
</dbReference>
<dbReference type="InterPro" id="IPR051087">
    <property type="entry name" value="Mitochondrial_ACSM"/>
</dbReference>
<dbReference type="InterPro" id="IPR025110">
    <property type="entry name" value="AMP-bd_C"/>
</dbReference>
<dbReference type="PANTHER" id="PTHR43605">
    <property type="entry name" value="ACYL-COENZYME A SYNTHETASE"/>
    <property type="match status" value="1"/>
</dbReference>
<evidence type="ECO:0000259" key="5">
    <source>
        <dbReference type="Pfam" id="PF00501"/>
    </source>
</evidence>
<dbReference type="Pfam" id="PF13193">
    <property type="entry name" value="AMP-binding_C"/>
    <property type="match status" value="1"/>
</dbReference>
<dbReference type="AlphaFoldDB" id="A0A437M9T4"/>
<evidence type="ECO:0000313" key="8">
    <source>
        <dbReference type="Proteomes" id="UP000282971"/>
    </source>
</evidence>
<dbReference type="PROSITE" id="PS00455">
    <property type="entry name" value="AMP_BINDING"/>
    <property type="match status" value="1"/>
</dbReference>
<dbReference type="InterPro" id="IPR042099">
    <property type="entry name" value="ANL_N_sf"/>
</dbReference>
<reference evidence="7 8" key="1">
    <citation type="submission" date="2019-01" db="EMBL/GenBank/DDBJ databases">
        <authorList>
            <person name="Chen W.-M."/>
        </authorList>
    </citation>
    <scope>NUCLEOTIDE SEQUENCE [LARGE SCALE GENOMIC DNA]</scope>
    <source>
        <strain evidence="7 8">CCP-7</strain>
    </source>
</reference>
<feature type="domain" description="AMP-dependent synthetase/ligase" evidence="5">
    <location>
        <begin position="17"/>
        <end position="372"/>
    </location>
</feature>
<dbReference type="RefSeq" id="WP_127743664.1">
    <property type="nucleotide sequence ID" value="NZ_SACN01000001.1"/>
</dbReference>
<comment type="caution">
    <text evidence="7">The sequence shown here is derived from an EMBL/GenBank/DDBJ whole genome shotgun (WGS) entry which is preliminary data.</text>
</comment>
<dbReference type="Gene3D" id="3.30.300.30">
    <property type="match status" value="1"/>
</dbReference>
<keyword evidence="8" id="KW-1185">Reference proteome</keyword>
<proteinExistence type="inferred from homology"/>
<dbReference type="GO" id="GO:0016405">
    <property type="term" value="F:CoA-ligase activity"/>
    <property type="evidence" value="ECO:0007669"/>
    <property type="project" value="UniProtKB-ARBA"/>
</dbReference>
<dbReference type="InterPro" id="IPR020845">
    <property type="entry name" value="AMP-binding_CS"/>
</dbReference>
<dbReference type="GO" id="GO:0015645">
    <property type="term" value="F:fatty acid ligase activity"/>
    <property type="evidence" value="ECO:0007669"/>
    <property type="project" value="TreeGrafter"/>
</dbReference>
<keyword evidence="3" id="KW-0547">Nucleotide-binding</keyword>